<evidence type="ECO:0000256" key="15">
    <source>
        <dbReference type="SAM" id="MobiDB-lite"/>
    </source>
</evidence>
<dbReference type="GO" id="GO:0005739">
    <property type="term" value="C:mitochondrion"/>
    <property type="evidence" value="ECO:0007669"/>
    <property type="project" value="UniProtKB-SubCell"/>
</dbReference>
<evidence type="ECO:0000256" key="2">
    <source>
        <dbReference type="ARBA" id="ARBA00004173"/>
    </source>
</evidence>
<keyword evidence="8" id="KW-0687">Ribonucleoprotein</keyword>
<dbReference type="Proteomes" id="UP001187531">
    <property type="component" value="Unassembled WGS sequence"/>
</dbReference>
<dbReference type="AlphaFoldDB" id="A0AA88H9Q5"/>
<keyword evidence="6" id="KW-0496">Mitochondrion</keyword>
<dbReference type="GO" id="GO:0005634">
    <property type="term" value="C:nucleus"/>
    <property type="evidence" value="ECO:0007669"/>
    <property type="project" value="UniProtKB-SubCell"/>
</dbReference>
<evidence type="ECO:0000256" key="7">
    <source>
        <dbReference type="ARBA" id="ARBA00023242"/>
    </source>
</evidence>
<feature type="region of interest" description="Disordered" evidence="15">
    <location>
        <begin position="234"/>
        <end position="257"/>
    </location>
</feature>
<evidence type="ECO:0000256" key="6">
    <source>
        <dbReference type="ARBA" id="ARBA00023128"/>
    </source>
</evidence>
<feature type="coiled-coil region" evidence="14">
    <location>
        <begin position="164"/>
        <end position="224"/>
    </location>
</feature>
<keyword evidence="4" id="KW-0689">Ribosomal protein</keyword>
<protein>
    <recommendedName>
        <fullName evidence="11">Large ribosomal subunit protein mL64</fullName>
    </recommendedName>
    <alternativeName>
        <fullName evidence="10">39S ribosomal protein L59, mitochondrial</fullName>
    </alternativeName>
    <alternativeName>
        <fullName evidence="12">Growth arrest and DNA damage-inducible proteins-interacting protein 1</fullName>
    </alternativeName>
</protein>
<proteinExistence type="inferred from homology"/>
<gene>
    <name evidence="16" type="ORF">QYM36_018335</name>
</gene>
<organism evidence="16 17">
    <name type="scientific">Artemia franciscana</name>
    <name type="common">Brine shrimp</name>
    <name type="synonym">Artemia sanfranciscana</name>
    <dbReference type="NCBI Taxonomy" id="6661"/>
    <lineage>
        <taxon>Eukaryota</taxon>
        <taxon>Metazoa</taxon>
        <taxon>Ecdysozoa</taxon>
        <taxon>Arthropoda</taxon>
        <taxon>Crustacea</taxon>
        <taxon>Branchiopoda</taxon>
        <taxon>Anostraca</taxon>
        <taxon>Artemiidae</taxon>
        <taxon>Artemia</taxon>
    </lineage>
</organism>
<evidence type="ECO:0000256" key="13">
    <source>
        <dbReference type="ARBA" id="ARBA00060144"/>
    </source>
</evidence>
<evidence type="ECO:0000256" key="10">
    <source>
        <dbReference type="ARBA" id="ARBA00030700"/>
    </source>
</evidence>
<accession>A0AA88H9Q5</accession>
<evidence type="ECO:0000256" key="11">
    <source>
        <dbReference type="ARBA" id="ARBA00035184"/>
    </source>
</evidence>
<keyword evidence="17" id="KW-1185">Reference proteome</keyword>
<evidence type="ECO:0000256" key="14">
    <source>
        <dbReference type="SAM" id="Coils"/>
    </source>
</evidence>
<dbReference type="InterPro" id="IPR018472">
    <property type="entry name" value="Ribosomal_mL64"/>
</dbReference>
<reference evidence="16" key="1">
    <citation type="submission" date="2023-07" db="EMBL/GenBank/DDBJ databases">
        <title>Chromosome-level genome assembly of Artemia franciscana.</title>
        <authorList>
            <person name="Jo E."/>
        </authorList>
    </citation>
    <scope>NUCLEOTIDE SEQUENCE</scope>
    <source>
        <tissue evidence="16">Whole body</tissue>
    </source>
</reference>
<comment type="function">
    <text evidence="13">Acts as a negative regulator of G1 to S cell cycle phase progression by inhibiting cyclin-dependent kinases. Inhibitory effects are additive with GADD45 proteins but also occur in the absence of GADD45 proteins. Acts as a repressor of the orphan nuclear receptor NR4A1 by inhibiting AB domain-mediated transcriptional activity. May be involved in the hormone-mediated regulation of NR4A1 transcriptional activity. May play a role in mitochondrial protein synthesis.</text>
</comment>
<evidence type="ECO:0000256" key="3">
    <source>
        <dbReference type="ARBA" id="ARBA00005421"/>
    </source>
</evidence>
<dbReference type="GO" id="GO:1990904">
    <property type="term" value="C:ribonucleoprotein complex"/>
    <property type="evidence" value="ECO:0007669"/>
    <property type="project" value="UniProtKB-KW"/>
</dbReference>
<comment type="caution">
    <text evidence="16">The sequence shown here is derived from an EMBL/GenBank/DDBJ whole genome shotgun (WGS) entry which is preliminary data.</text>
</comment>
<dbReference type="PANTHER" id="PTHR31761">
    <property type="entry name" value="GROWTH ARREST AND DNA DAMAGE-INDUCIBLE PROTEINS-INTERACTING PROTEIN 1 GADD45GIP1"/>
    <property type="match status" value="1"/>
</dbReference>
<keyword evidence="7" id="KW-0539">Nucleus</keyword>
<comment type="subcellular location">
    <subcellularLocation>
        <location evidence="2">Mitochondrion</location>
    </subcellularLocation>
    <subcellularLocation>
        <location evidence="1">Nucleus</location>
    </subcellularLocation>
</comment>
<dbReference type="Gene3D" id="6.10.280.120">
    <property type="entry name" value="Growth arrest and DNA-damage-inducible proteins-interacting protein 1"/>
    <property type="match status" value="1"/>
</dbReference>
<evidence type="ECO:0000256" key="8">
    <source>
        <dbReference type="ARBA" id="ARBA00023274"/>
    </source>
</evidence>
<evidence type="ECO:0000256" key="5">
    <source>
        <dbReference type="ARBA" id="ARBA00023054"/>
    </source>
</evidence>
<evidence type="ECO:0000313" key="17">
    <source>
        <dbReference type="Proteomes" id="UP001187531"/>
    </source>
</evidence>
<feature type="compositionally biased region" description="Low complexity" evidence="15">
    <location>
        <begin position="239"/>
        <end position="257"/>
    </location>
</feature>
<dbReference type="Pfam" id="PF10147">
    <property type="entry name" value="CR6_interact"/>
    <property type="match status" value="1"/>
</dbReference>
<evidence type="ECO:0000256" key="12">
    <source>
        <dbReference type="ARBA" id="ARBA00035485"/>
    </source>
</evidence>
<dbReference type="PANTHER" id="PTHR31761:SF1">
    <property type="entry name" value="LARGE RIBOSOMAL SUBUNIT PROTEIN ML64"/>
    <property type="match status" value="1"/>
</dbReference>
<name>A0AA88H9Q5_ARTSF</name>
<evidence type="ECO:0000256" key="9">
    <source>
        <dbReference type="ARBA" id="ARBA00023306"/>
    </source>
</evidence>
<dbReference type="InterPro" id="IPR043035">
    <property type="entry name" value="Ribosomal_mL64_sf"/>
</dbReference>
<keyword evidence="9" id="KW-0131">Cell cycle</keyword>
<dbReference type="EMBL" id="JAVRJZ010000115">
    <property type="protein sequence ID" value="KAK2703134.1"/>
    <property type="molecule type" value="Genomic_DNA"/>
</dbReference>
<evidence type="ECO:0000256" key="1">
    <source>
        <dbReference type="ARBA" id="ARBA00004123"/>
    </source>
</evidence>
<comment type="similarity">
    <text evidence="3">Belongs to the mitochondrion-specific ribosomal protein mL64 family.</text>
</comment>
<sequence length="257" mass="29809">MMKGGVLVMLRKRSPFCSSTMKLQKEVINATEELKYEAEQQIEDQERILALRNKSGLRHNHLAIEKGQFLSSQDLPYFRSVQFQRRVVAKFGVNSGVNIGIAWDTKEEFKSKLEYWSLAEEGSGKELIEKAWKEHNDRRAASLEEDRKIQKRVANNNKEKESFLDRLRKKNEQQRIAREEKEKLMTEVREHFGYSIDIRSPEAKAMLEEKAKEQKKLVKEAKKKAKFEKAVALSTLKASQQQQESESVTTSEGKSES</sequence>
<evidence type="ECO:0000256" key="4">
    <source>
        <dbReference type="ARBA" id="ARBA00022980"/>
    </source>
</evidence>
<dbReference type="GO" id="GO:0005840">
    <property type="term" value="C:ribosome"/>
    <property type="evidence" value="ECO:0007669"/>
    <property type="project" value="UniProtKB-KW"/>
</dbReference>
<keyword evidence="5 14" id="KW-0175">Coiled coil</keyword>
<evidence type="ECO:0000313" key="16">
    <source>
        <dbReference type="EMBL" id="KAK2703134.1"/>
    </source>
</evidence>